<dbReference type="AlphaFoldDB" id="A0A9D2NRV7"/>
<dbReference type="Gene3D" id="3.40.50.1820">
    <property type="entry name" value="alpha/beta hydrolase"/>
    <property type="match status" value="1"/>
</dbReference>
<reference evidence="2" key="1">
    <citation type="journal article" date="2021" name="PeerJ">
        <title>Extensive microbial diversity within the chicken gut microbiome revealed by metagenomics and culture.</title>
        <authorList>
            <person name="Gilroy R."/>
            <person name="Ravi A."/>
            <person name="Getino M."/>
            <person name="Pursley I."/>
            <person name="Horton D.L."/>
            <person name="Alikhan N.F."/>
            <person name="Baker D."/>
            <person name="Gharbi K."/>
            <person name="Hall N."/>
            <person name="Watson M."/>
            <person name="Adriaenssens E.M."/>
            <person name="Foster-Nyarko E."/>
            <person name="Jarju S."/>
            <person name="Secka A."/>
            <person name="Antonio M."/>
            <person name="Oren A."/>
            <person name="Chaudhuri R.R."/>
            <person name="La Ragione R."/>
            <person name="Hildebrand F."/>
            <person name="Pallen M.J."/>
        </authorList>
    </citation>
    <scope>NUCLEOTIDE SEQUENCE</scope>
    <source>
        <strain evidence="2">CHK187-11901</strain>
    </source>
</reference>
<sequence>MEEKMILTKEWDKTFPQSDKVEHSKVTFRNRYGITLAADLYKPKHAEGKLAAIAVCGPFGAVKEQAAGLYAQTMAERGFLTIAFDPSFTGESGGQPRYMASPDINTEDFQAAVDHLCMREDADPGKIGIIGICGWGGMALNAAALDTRIKATVASTMYDMTRVNANGYFDAEDSEAARYEKKKALNAQRTEDCRNGAHALGGGVAAEVPKDAPFYVKDYHDYYKTARGYHPRSLNSNGGWNVIGTMSFMNQPILRYSNEIRSAVLIIHGEKAHSCYFSRDAYAAMMKGNPDPENKELLIIPDAVHTDLYDKLDVIPFDKMTDFFQKAMGDR</sequence>
<evidence type="ECO:0000313" key="2">
    <source>
        <dbReference type="EMBL" id="HJC35613.1"/>
    </source>
</evidence>
<evidence type="ECO:0000313" key="3">
    <source>
        <dbReference type="Proteomes" id="UP000823896"/>
    </source>
</evidence>
<protein>
    <submittedName>
        <fullName evidence="2">Alpha/beta hydrolase</fullName>
    </submittedName>
</protein>
<dbReference type="EMBL" id="DWWM01000003">
    <property type="protein sequence ID" value="HJC35613.1"/>
    <property type="molecule type" value="Genomic_DNA"/>
</dbReference>
<dbReference type="SUPFAM" id="SSF53474">
    <property type="entry name" value="alpha/beta-Hydrolases"/>
    <property type="match status" value="1"/>
</dbReference>
<dbReference type="Proteomes" id="UP000823896">
    <property type="component" value="Unassembled WGS sequence"/>
</dbReference>
<dbReference type="Pfam" id="PF02129">
    <property type="entry name" value="Peptidase_S15"/>
    <property type="match status" value="1"/>
</dbReference>
<dbReference type="PANTHER" id="PTHR47751:SF1">
    <property type="entry name" value="SUPERFAMILY HYDROLASE, PUTATIVE (AFU_ORTHOLOGUE AFUA_2G16580)-RELATED"/>
    <property type="match status" value="1"/>
</dbReference>
<dbReference type="InterPro" id="IPR051411">
    <property type="entry name" value="Polyketide_trans_af380"/>
</dbReference>
<organism evidence="2 3">
    <name type="scientific">Candidatus Merdibacter merdavium</name>
    <dbReference type="NCBI Taxonomy" id="2838692"/>
    <lineage>
        <taxon>Bacteria</taxon>
        <taxon>Bacillati</taxon>
        <taxon>Bacillota</taxon>
        <taxon>Erysipelotrichia</taxon>
        <taxon>Erysipelotrichales</taxon>
        <taxon>Erysipelotrichaceae</taxon>
        <taxon>Merdibacter</taxon>
    </lineage>
</organism>
<feature type="domain" description="Xaa-Pro dipeptidyl-peptidase-like" evidence="1">
    <location>
        <begin position="33"/>
        <end position="189"/>
    </location>
</feature>
<dbReference type="InterPro" id="IPR000383">
    <property type="entry name" value="Xaa-Pro-like_dom"/>
</dbReference>
<keyword evidence="2" id="KW-0378">Hydrolase</keyword>
<comment type="caution">
    <text evidence="2">The sequence shown here is derived from an EMBL/GenBank/DDBJ whole genome shotgun (WGS) entry which is preliminary data.</text>
</comment>
<dbReference type="PANTHER" id="PTHR47751">
    <property type="entry name" value="SUPERFAMILY HYDROLASE, PUTATIVE (AFU_ORTHOLOGUE AFUA_2G16580)-RELATED"/>
    <property type="match status" value="1"/>
</dbReference>
<dbReference type="Gene3D" id="1.10.10.800">
    <property type="match status" value="1"/>
</dbReference>
<evidence type="ECO:0000259" key="1">
    <source>
        <dbReference type="Pfam" id="PF02129"/>
    </source>
</evidence>
<reference evidence="2" key="2">
    <citation type="submission" date="2021-04" db="EMBL/GenBank/DDBJ databases">
        <authorList>
            <person name="Gilroy R."/>
        </authorList>
    </citation>
    <scope>NUCLEOTIDE SEQUENCE</scope>
    <source>
        <strain evidence="2">CHK187-11901</strain>
    </source>
</reference>
<proteinExistence type="predicted"/>
<accession>A0A9D2NRV7</accession>
<dbReference type="GO" id="GO:0016787">
    <property type="term" value="F:hydrolase activity"/>
    <property type="evidence" value="ECO:0007669"/>
    <property type="project" value="UniProtKB-KW"/>
</dbReference>
<name>A0A9D2NRV7_9FIRM</name>
<gene>
    <name evidence="2" type="ORF">H9702_00580</name>
</gene>
<dbReference type="InterPro" id="IPR029058">
    <property type="entry name" value="AB_hydrolase_fold"/>
</dbReference>